<dbReference type="Gene3D" id="1.10.287.950">
    <property type="entry name" value="Methyl-accepting chemotaxis protein"/>
    <property type="match status" value="1"/>
</dbReference>
<gene>
    <name evidence="10" type="ORF">CF651_07495</name>
</gene>
<dbReference type="GO" id="GO:0005886">
    <property type="term" value="C:plasma membrane"/>
    <property type="evidence" value="ECO:0007669"/>
    <property type="project" value="UniProtKB-SubCell"/>
</dbReference>
<evidence type="ECO:0000259" key="8">
    <source>
        <dbReference type="PROSITE" id="PS50111"/>
    </source>
</evidence>
<comment type="caution">
    <text evidence="10">The sequence shown here is derived from an EMBL/GenBank/DDBJ whole genome shotgun (WGS) entry which is preliminary data.</text>
</comment>
<keyword evidence="11" id="KW-1185">Reference proteome</keyword>
<evidence type="ECO:0000256" key="1">
    <source>
        <dbReference type="ARBA" id="ARBA00004236"/>
    </source>
</evidence>
<evidence type="ECO:0000256" key="3">
    <source>
        <dbReference type="ARBA" id="ARBA00023136"/>
    </source>
</evidence>
<dbReference type="OrthoDB" id="358716at2"/>
<keyword evidence="7" id="KW-0812">Transmembrane</keyword>
<dbReference type="InterPro" id="IPR004089">
    <property type="entry name" value="MCPsignal_dom"/>
</dbReference>
<evidence type="ECO:0000313" key="11">
    <source>
        <dbReference type="Proteomes" id="UP000215509"/>
    </source>
</evidence>
<dbReference type="CDD" id="cd11386">
    <property type="entry name" value="MCP_signal"/>
    <property type="match status" value="1"/>
</dbReference>
<evidence type="ECO:0000256" key="2">
    <source>
        <dbReference type="ARBA" id="ARBA00022475"/>
    </source>
</evidence>
<dbReference type="InterPro" id="IPR024478">
    <property type="entry name" value="HlyB_4HB_MCP"/>
</dbReference>
<proteinExistence type="inferred from homology"/>
<dbReference type="CDD" id="cd06225">
    <property type="entry name" value="HAMP"/>
    <property type="match status" value="1"/>
</dbReference>
<sequence length="529" mass="56984">MKWFINLKVSVKLISSFLVIALILAVVGIYSIQNLHMMEGNMQEMYGNNLISVRDLSATQINYEKLKVRLRDISLAQTKEDKDKVAQEIPALRKELLDKMNSYQNTELTKPEQDQVKAFQTSYPVYEKLFDTAIQLAYQKDPSEFIKFKNGQLAEEEGKVRDSLVNLISINVKLAEATKTESLAAYDSARTITIIVVIASFLFSIGMGYAIARSISRPLNKMVSLVSKVAGGDLREQSDIDSKDEVGQLSASLNRMVDHLRGLIGGVIQSSQSVAAASEQISASTQEIAGSSSSQAQSATSITELFKELSLAIDSVAQSAEQAATLSDATVQTAKEGGSVVEASIEGMKQVNVSMSRLEEDSLKIGDIIEVIDDIADQTNLLALNAAIEAARAGDQGRGFAVVADEVRKLAERSSQATKEITSIIKAMQQNTKQSVMAVTESVAQSSRTGEAFTKIAAMVSESSQKVNEIAAACEEEAAQASEVMRSVETIAASSEESAAASEETAATCQSLALLADELNTSIAIFKVN</sequence>
<dbReference type="PANTHER" id="PTHR32089:SF112">
    <property type="entry name" value="LYSOZYME-LIKE PROTEIN-RELATED"/>
    <property type="match status" value="1"/>
</dbReference>
<dbReference type="RefSeq" id="WP_094014237.1">
    <property type="nucleotide sequence ID" value="NZ_NMQW01000011.1"/>
</dbReference>
<feature type="transmembrane region" description="Helical" evidence="7">
    <location>
        <begin position="192"/>
        <end position="212"/>
    </location>
</feature>
<dbReference type="FunFam" id="1.10.287.950:FF:000001">
    <property type="entry name" value="Methyl-accepting chemotaxis sensory transducer"/>
    <property type="match status" value="1"/>
</dbReference>
<dbReference type="EMBL" id="NMQW01000011">
    <property type="protein sequence ID" value="OXM86978.1"/>
    <property type="molecule type" value="Genomic_DNA"/>
</dbReference>
<organism evidence="10 11">
    <name type="scientific">Paenibacillus rigui</name>
    <dbReference type="NCBI Taxonomy" id="554312"/>
    <lineage>
        <taxon>Bacteria</taxon>
        <taxon>Bacillati</taxon>
        <taxon>Bacillota</taxon>
        <taxon>Bacilli</taxon>
        <taxon>Bacillales</taxon>
        <taxon>Paenibacillaceae</taxon>
        <taxon>Paenibacillus</taxon>
    </lineage>
</organism>
<dbReference type="Pfam" id="PF12729">
    <property type="entry name" value="4HB_MCP_1"/>
    <property type="match status" value="1"/>
</dbReference>
<evidence type="ECO:0000256" key="4">
    <source>
        <dbReference type="ARBA" id="ARBA00023224"/>
    </source>
</evidence>
<dbReference type="PANTHER" id="PTHR32089">
    <property type="entry name" value="METHYL-ACCEPTING CHEMOTAXIS PROTEIN MCPB"/>
    <property type="match status" value="1"/>
</dbReference>
<dbReference type="PROSITE" id="PS50885">
    <property type="entry name" value="HAMP"/>
    <property type="match status" value="1"/>
</dbReference>
<keyword evidence="4 6" id="KW-0807">Transducer</keyword>
<keyword evidence="7" id="KW-1133">Transmembrane helix</keyword>
<evidence type="ECO:0000313" key="10">
    <source>
        <dbReference type="EMBL" id="OXM86978.1"/>
    </source>
</evidence>
<reference evidence="10 11" key="1">
    <citation type="submission" date="2017-07" db="EMBL/GenBank/DDBJ databases">
        <title>Genome sequencing and assembly of Paenibacillus rigui.</title>
        <authorList>
            <person name="Mayilraj S."/>
        </authorList>
    </citation>
    <scope>NUCLEOTIDE SEQUENCE [LARGE SCALE GENOMIC DNA]</scope>
    <source>
        <strain evidence="10 11">JCM 16352</strain>
    </source>
</reference>
<dbReference type="GO" id="GO:0007165">
    <property type="term" value="P:signal transduction"/>
    <property type="evidence" value="ECO:0007669"/>
    <property type="project" value="UniProtKB-KW"/>
</dbReference>
<keyword evidence="2" id="KW-1003">Cell membrane</keyword>
<evidence type="ECO:0000256" key="5">
    <source>
        <dbReference type="ARBA" id="ARBA00029447"/>
    </source>
</evidence>
<dbReference type="PROSITE" id="PS50111">
    <property type="entry name" value="CHEMOTAXIS_TRANSDUC_2"/>
    <property type="match status" value="1"/>
</dbReference>
<dbReference type="SUPFAM" id="SSF58104">
    <property type="entry name" value="Methyl-accepting chemotaxis protein (MCP) signaling domain"/>
    <property type="match status" value="1"/>
</dbReference>
<dbReference type="InterPro" id="IPR003660">
    <property type="entry name" value="HAMP_dom"/>
</dbReference>
<dbReference type="Proteomes" id="UP000215509">
    <property type="component" value="Unassembled WGS sequence"/>
</dbReference>
<evidence type="ECO:0000256" key="6">
    <source>
        <dbReference type="PROSITE-ProRule" id="PRU00284"/>
    </source>
</evidence>
<keyword evidence="3 7" id="KW-0472">Membrane</keyword>
<dbReference type="SMART" id="SM00283">
    <property type="entry name" value="MA"/>
    <property type="match status" value="1"/>
</dbReference>
<comment type="similarity">
    <text evidence="5">Belongs to the methyl-accepting chemotaxis (MCP) protein family.</text>
</comment>
<dbReference type="InterPro" id="IPR004090">
    <property type="entry name" value="Chemotax_Me-accpt_rcpt"/>
</dbReference>
<dbReference type="Pfam" id="PF00015">
    <property type="entry name" value="MCPsignal"/>
    <property type="match status" value="1"/>
</dbReference>
<protein>
    <submittedName>
        <fullName evidence="10">Methyl-accepting chemotaxis protein</fullName>
    </submittedName>
</protein>
<accession>A0A229UU86</accession>
<dbReference type="GO" id="GO:0004888">
    <property type="term" value="F:transmembrane signaling receptor activity"/>
    <property type="evidence" value="ECO:0007669"/>
    <property type="project" value="InterPro"/>
</dbReference>
<dbReference type="PRINTS" id="PR00260">
    <property type="entry name" value="CHEMTRNSDUCR"/>
</dbReference>
<dbReference type="AlphaFoldDB" id="A0A229UU86"/>
<name>A0A229UU86_9BACL</name>
<evidence type="ECO:0000256" key="7">
    <source>
        <dbReference type="SAM" id="Phobius"/>
    </source>
</evidence>
<evidence type="ECO:0000259" key="9">
    <source>
        <dbReference type="PROSITE" id="PS50885"/>
    </source>
</evidence>
<feature type="transmembrane region" description="Helical" evidence="7">
    <location>
        <begin position="12"/>
        <end position="32"/>
    </location>
</feature>
<dbReference type="GO" id="GO:0006935">
    <property type="term" value="P:chemotaxis"/>
    <property type="evidence" value="ECO:0007669"/>
    <property type="project" value="InterPro"/>
</dbReference>
<comment type="subcellular location">
    <subcellularLocation>
        <location evidence="1">Cell membrane</location>
    </subcellularLocation>
</comment>
<feature type="domain" description="Methyl-accepting transducer" evidence="8">
    <location>
        <begin position="270"/>
        <end position="513"/>
    </location>
</feature>
<dbReference type="Pfam" id="PF00672">
    <property type="entry name" value="HAMP"/>
    <property type="match status" value="1"/>
</dbReference>
<feature type="domain" description="HAMP" evidence="9">
    <location>
        <begin position="213"/>
        <end position="265"/>
    </location>
</feature>
<dbReference type="SMART" id="SM00304">
    <property type="entry name" value="HAMP"/>
    <property type="match status" value="1"/>
</dbReference>